<evidence type="ECO:0000313" key="3">
    <source>
        <dbReference type="Proteomes" id="UP001175271"/>
    </source>
</evidence>
<dbReference type="EMBL" id="JAUCMV010000001">
    <property type="protein sequence ID" value="KAK0423839.1"/>
    <property type="molecule type" value="Genomic_DNA"/>
</dbReference>
<dbReference type="Proteomes" id="UP001175271">
    <property type="component" value="Unassembled WGS sequence"/>
</dbReference>
<dbReference type="AlphaFoldDB" id="A0AA39IIC4"/>
<evidence type="ECO:0000313" key="2">
    <source>
        <dbReference type="EMBL" id="KAK0423839.1"/>
    </source>
</evidence>
<feature type="transmembrane region" description="Helical" evidence="1">
    <location>
        <begin position="64"/>
        <end position="85"/>
    </location>
</feature>
<proteinExistence type="predicted"/>
<protein>
    <submittedName>
        <fullName evidence="2">Uncharacterized protein</fullName>
    </submittedName>
</protein>
<reference evidence="2" key="1">
    <citation type="submission" date="2023-06" db="EMBL/GenBank/DDBJ databases">
        <title>Genomic analysis of the entomopathogenic nematode Steinernema hermaphroditum.</title>
        <authorList>
            <person name="Schwarz E.M."/>
            <person name="Heppert J.K."/>
            <person name="Baniya A."/>
            <person name="Schwartz H.T."/>
            <person name="Tan C.-H."/>
            <person name="Antoshechkin I."/>
            <person name="Sternberg P.W."/>
            <person name="Goodrich-Blair H."/>
            <person name="Dillman A.R."/>
        </authorList>
    </citation>
    <scope>NUCLEOTIDE SEQUENCE</scope>
    <source>
        <strain evidence="2">PS9179</strain>
        <tissue evidence="2">Whole animal</tissue>
    </source>
</reference>
<sequence>MSPLPACLPRGSGYRELTETASTKELDLSKHLTEVPKCTKQTGEGHPHVCKHTRSKGVLKEKNFWLFIVSMFVFLAMFVCLRVLANLDPVRVRELQFLRTRYVREPREEFPLLDLPELKNYWPGIVKITDHVIANLTVPGTISFFIFSPTLDDEGDKNISVKAKRLVAHNCSEDGNFGRAIVEAEDGIFYLYYFTPNDYLYNLFLIDNSQKDYEGSTFFVPTEGRPLEAAFIGDDVFIRQYARELTRRFNPSGQDFLEVNSKKLRRINKLLRKYDEVKFVENDGDYYFLCRGTEKSDKEWILFIVLDGVKIRGMYKDAMLSTENKLSLHFTETAVTVVEQNREGELLIDYAKNLAEMKDDLETSLYAT</sequence>
<keyword evidence="1" id="KW-0812">Transmembrane</keyword>
<name>A0AA39IIC4_9BILA</name>
<keyword evidence="1" id="KW-1133">Transmembrane helix</keyword>
<comment type="caution">
    <text evidence="2">The sequence shown here is derived from an EMBL/GenBank/DDBJ whole genome shotgun (WGS) entry which is preliminary data.</text>
</comment>
<evidence type="ECO:0000256" key="1">
    <source>
        <dbReference type="SAM" id="Phobius"/>
    </source>
</evidence>
<keyword evidence="1" id="KW-0472">Membrane</keyword>
<keyword evidence="3" id="KW-1185">Reference proteome</keyword>
<organism evidence="2 3">
    <name type="scientific">Steinernema hermaphroditum</name>
    <dbReference type="NCBI Taxonomy" id="289476"/>
    <lineage>
        <taxon>Eukaryota</taxon>
        <taxon>Metazoa</taxon>
        <taxon>Ecdysozoa</taxon>
        <taxon>Nematoda</taxon>
        <taxon>Chromadorea</taxon>
        <taxon>Rhabditida</taxon>
        <taxon>Tylenchina</taxon>
        <taxon>Panagrolaimomorpha</taxon>
        <taxon>Strongyloidoidea</taxon>
        <taxon>Steinernematidae</taxon>
        <taxon>Steinernema</taxon>
    </lineage>
</organism>
<gene>
    <name evidence="2" type="ORF">QR680_008359</name>
</gene>
<accession>A0AA39IIC4</accession>